<dbReference type="AlphaFoldDB" id="A0A1B6MI86"/>
<feature type="region of interest" description="Disordered" evidence="1">
    <location>
        <begin position="29"/>
        <end position="50"/>
    </location>
</feature>
<evidence type="ECO:0000313" key="2">
    <source>
        <dbReference type="EMBL" id="JAT35658.1"/>
    </source>
</evidence>
<organism evidence="2">
    <name type="scientific">Graphocephala atropunctata</name>
    <dbReference type="NCBI Taxonomy" id="36148"/>
    <lineage>
        <taxon>Eukaryota</taxon>
        <taxon>Metazoa</taxon>
        <taxon>Ecdysozoa</taxon>
        <taxon>Arthropoda</taxon>
        <taxon>Hexapoda</taxon>
        <taxon>Insecta</taxon>
        <taxon>Pterygota</taxon>
        <taxon>Neoptera</taxon>
        <taxon>Paraneoptera</taxon>
        <taxon>Hemiptera</taxon>
        <taxon>Auchenorrhyncha</taxon>
        <taxon>Membracoidea</taxon>
        <taxon>Cicadellidae</taxon>
        <taxon>Cicadellinae</taxon>
        <taxon>Cicadellini</taxon>
        <taxon>Graphocephala</taxon>
    </lineage>
</organism>
<feature type="non-terminal residue" evidence="2">
    <location>
        <position position="110"/>
    </location>
</feature>
<gene>
    <name evidence="2" type="ORF">g.52405</name>
</gene>
<sequence length="110" mass="12073">MKTSTSTLITKNRLQNFLDKLARHPPALKTSDTLHISSQQSKSASAETRAPFSLTLTEPYRLPLNFAHQEKPNGSCPVSEELNNVEYSLAVKQLGLGKYHLGLALCCGFA</sequence>
<protein>
    <submittedName>
        <fullName evidence="2">Uncharacterized protein</fullName>
    </submittedName>
</protein>
<reference evidence="2" key="1">
    <citation type="submission" date="2015-11" db="EMBL/GenBank/DDBJ databases">
        <title>De novo transcriptome assembly of four potential Pierce s Disease insect vectors from Arizona vineyards.</title>
        <authorList>
            <person name="Tassone E.E."/>
        </authorList>
    </citation>
    <scope>NUCLEOTIDE SEQUENCE</scope>
</reference>
<name>A0A1B6MI86_9HEMI</name>
<evidence type="ECO:0000256" key="1">
    <source>
        <dbReference type="SAM" id="MobiDB-lite"/>
    </source>
</evidence>
<proteinExistence type="predicted"/>
<accession>A0A1B6MI86</accession>
<dbReference type="EMBL" id="GEBQ01004319">
    <property type="protein sequence ID" value="JAT35658.1"/>
    <property type="molecule type" value="Transcribed_RNA"/>
</dbReference>
<feature type="compositionally biased region" description="Polar residues" evidence="1">
    <location>
        <begin position="30"/>
        <end position="46"/>
    </location>
</feature>